<evidence type="ECO:0000259" key="3">
    <source>
        <dbReference type="Pfam" id="PF01534"/>
    </source>
</evidence>
<name>A0AAV4N7D0_CAEEX</name>
<dbReference type="Proteomes" id="UP001054945">
    <property type="component" value="Unassembled WGS sequence"/>
</dbReference>
<keyword evidence="1" id="KW-0675">Receptor</keyword>
<dbReference type="EMBL" id="BPLR01003052">
    <property type="protein sequence ID" value="GIX80649.1"/>
    <property type="molecule type" value="Genomic_DNA"/>
</dbReference>
<feature type="domain" description="Frizzled/Smoothened 7TM" evidence="3">
    <location>
        <begin position="30"/>
        <end position="57"/>
    </location>
</feature>
<dbReference type="AlphaFoldDB" id="A0AAV4N7D0"/>
<accession>A0AAV4N7D0</accession>
<feature type="transmembrane region" description="Helical" evidence="2">
    <location>
        <begin position="33"/>
        <end position="53"/>
    </location>
</feature>
<evidence type="ECO:0000313" key="5">
    <source>
        <dbReference type="Proteomes" id="UP001054945"/>
    </source>
</evidence>
<evidence type="ECO:0000256" key="1">
    <source>
        <dbReference type="ARBA" id="ARBA00023170"/>
    </source>
</evidence>
<organism evidence="4 5">
    <name type="scientific">Caerostris extrusa</name>
    <name type="common">Bark spider</name>
    <name type="synonym">Caerostris bankana</name>
    <dbReference type="NCBI Taxonomy" id="172846"/>
    <lineage>
        <taxon>Eukaryota</taxon>
        <taxon>Metazoa</taxon>
        <taxon>Ecdysozoa</taxon>
        <taxon>Arthropoda</taxon>
        <taxon>Chelicerata</taxon>
        <taxon>Arachnida</taxon>
        <taxon>Araneae</taxon>
        <taxon>Araneomorphae</taxon>
        <taxon>Entelegynae</taxon>
        <taxon>Araneoidea</taxon>
        <taxon>Araneidae</taxon>
        <taxon>Caerostris</taxon>
    </lineage>
</organism>
<protein>
    <recommendedName>
        <fullName evidence="3">Frizzled/Smoothened 7TM domain-containing protein</fullName>
    </recommendedName>
</protein>
<sequence>MVPLVDAADRKLYHDVATGGVPQCARPCRERPIIFLSGCYLMVSIGYLVRLVLATRQWLAMGKSFATTQ</sequence>
<dbReference type="Pfam" id="PF01534">
    <property type="entry name" value="Frizzled"/>
    <property type="match status" value="1"/>
</dbReference>
<keyword evidence="5" id="KW-1185">Reference proteome</keyword>
<comment type="caution">
    <text evidence="4">The sequence shown here is derived from an EMBL/GenBank/DDBJ whole genome shotgun (WGS) entry which is preliminary data.</text>
</comment>
<gene>
    <name evidence="4" type="ORF">CEXT_775121</name>
</gene>
<dbReference type="InterPro" id="IPR000539">
    <property type="entry name" value="Frizzled/Smoothened_7TM"/>
</dbReference>
<evidence type="ECO:0000256" key="2">
    <source>
        <dbReference type="SAM" id="Phobius"/>
    </source>
</evidence>
<reference evidence="4 5" key="1">
    <citation type="submission" date="2021-06" db="EMBL/GenBank/DDBJ databases">
        <title>Caerostris extrusa draft genome.</title>
        <authorList>
            <person name="Kono N."/>
            <person name="Arakawa K."/>
        </authorList>
    </citation>
    <scope>NUCLEOTIDE SEQUENCE [LARGE SCALE GENOMIC DNA]</scope>
</reference>
<evidence type="ECO:0000313" key="4">
    <source>
        <dbReference type="EMBL" id="GIX80649.1"/>
    </source>
</evidence>
<proteinExistence type="predicted"/>
<keyword evidence="2" id="KW-1133">Transmembrane helix</keyword>
<keyword evidence="2" id="KW-0472">Membrane</keyword>
<dbReference type="GO" id="GO:0007166">
    <property type="term" value="P:cell surface receptor signaling pathway"/>
    <property type="evidence" value="ECO:0007669"/>
    <property type="project" value="InterPro"/>
</dbReference>
<dbReference type="GO" id="GO:0016020">
    <property type="term" value="C:membrane"/>
    <property type="evidence" value="ECO:0007669"/>
    <property type="project" value="InterPro"/>
</dbReference>
<keyword evidence="2" id="KW-0812">Transmembrane</keyword>
<dbReference type="Gene3D" id="1.20.1070.10">
    <property type="entry name" value="Rhodopsin 7-helix transmembrane proteins"/>
    <property type="match status" value="1"/>
</dbReference>